<dbReference type="PaxDb" id="3880-AES69374"/>
<dbReference type="Gramene" id="rna14095">
    <property type="protein sequence ID" value="RHN66166.1"/>
    <property type="gene ID" value="gene14095"/>
</dbReference>
<keyword evidence="1" id="KW-0694">RNA-binding</keyword>
<feature type="domain" description="RRM" evidence="3">
    <location>
        <begin position="511"/>
        <end position="588"/>
    </location>
</feature>
<dbReference type="Gene3D" id="3.30.70.330">
    <property type="match status" value="1"/>
</dbReference>
<dbReference type="AlphaFoldDB" id="G7IWL5"/>
<reference evidence="4 7" key="2">
    <citation type="journal article" date="2014" name="BMC Genomics">
        <title>An improved genome release (version Mt4.0) for the model legume Medicago truncatula.</title>
        <authorList>
            <person name="Tang H."/>
            <person name="Krishnakumar V."/>
            <person name="Bidwell S."/>
            <person name="Rosen B."/>
            <person name="Chan A."/>
            <person name="Zhou S."/>
            <person name="Gentzbittel L."/>
            <person name="Childs K.L."/>
            <person name="Yandell M."/>
            <person name="Gundlach H."/>
            <person name="Mayer K.F."/>
            <person name="Schwartz D.C."/>
            <person name="Town C.D."/>
        </authorList>
    </citation>
    <scope>GENOME REANNOTATION</scope>
    <source>
        <strain evidence="6 7">cv. Jemalong A17</strain>
    </source>
</reference>
<gene>
    <name evidence="6" type="primary">11425456</name>
    <name evidence="4" type="ordered locus">MTR_3g028140</name>
    <name evidence="5" type="ORF">MtrunA17_Chr3g0087861</name>
</gene>
<dbReference type="OMA" id="NGRHKEE"/>
<dbReference type="SMART" id="SM00360">
    <property type="entry name" value="RRM"/>
    <property type="match status" value="1"/>
</dbReference>
<dbReference type="OrthoDB" id="4726at2759"/>
<dbReference type="Proteomes" id="UP000265566">
    <property type="component" value="Chromosome 3"/>
</dbReference>
<keyword evidence="7" id="KW-1185">Reference proteome</keyword>
<dbReference type="GO" id="GO:0043488">
    <property type="term" value="P:regulation of mRNA stability"/>
    <property type="evidence" value="ECO:0000318"/>
    <property type="project" value="GO_Central"/>
</dbReference>
<dbReference type="InterPro" id="IPR040366">
    <property type="entry name" value="Nab2/ZC3H14"/>
</dbReference>
<dbReference type="GO" id="GO:0005634">
    <property type="term" value="C:nucleus"/>
    <property type="evidence" value="ECO:0000318"/>
    <property type="project" value="GO_Central"/>
</dbReference>
<dbReference type="InterPro" id="IPR012677">
    <property type="entry name" value="Nucleotide-bd_a/b_plait_sf"/>
</dbReference>
<dbReference type="Proteomes" id="UP000002051">
    <property type="component" value="Chromosome 3"/>
</dbReference>
<feature type="compositionally biased region" description="Basic residues" evidence="2">
    <location>
        <begin position="175"/>
        <end position="191"/>
    </location>
</feature>
<organism evidence="4 7">
    <name type="scientific">Medicago truncatula</name>
    <name type="common">Barrel medic</name>
    <name type="synonym">Medicago tribuloides</name>
    <dbReference type="NCBI Taxonomy" id="3880"/>
    <lineage>
        <taxon>Eukaryota</taxon>
        <taxon>Viridiplantae</taxon>
        <taxon>Streptophyta</taxon>
        <taxon>Embryophyta</taxon>
        <taxon>Tracheophyta</taxon>
        <taxon>Spermatophyta</taxon>
        <taxon>Magnoliopsida</taxon>
        <taxon>eudicotyledons</taxon>
        <taxon>Gunneridae</taxon>
        <taxon>Pentapetalae</taxon>
        <taxon>rosids</taxon>
        <taxon>fabids</taxon>
        <taxon>Fabales</taxon>
        <taxon>Fabaceae</taxon>
        <taxon>Papilionoideae</taxon>
        <taxon>50 kb inversion clade</taxon>
        <taxon>NPAAA clade</taxon>
        <taxon>Hologalegina</taxon>
        <taxon>IRL clade</taxon>
        <taxon>Trifolieae</taxon>
        <taxon>Medicago</taxon>
    </lineage>
</organism>
<dbReference type="SMART" id="SM00311">
    <property type="entry name" value="PWI"/>
    <property type="match status" value="1"/>
</dbReference>
<feature type="region of interest" description="Disordered" evidence="2">
    <location>
        <begin position="589"/>
        <end position="685"/>
    </location>
</feature>
<dbReference type="Gene3D" id="1.20.1390.10">
    <property type="entry name" value="PWI domain"/>
    <property type="match status" value="1"/>
</dbReference>
<evidence type="ECO:0000313" key="6">
    <source>
        <dbReference type="EnsemblPlants" id="AES69374"/>
    </source>
</evidence>
<sequence length="685" mass="75382">MGSVVERDDNRIIKMNFTMDGAAKLRESVTEKLKEFMGEYTDDTLVEYVIVILRNGKSKEQAKNELNVFLGDDSDSFVSWLWDHLHLNLALYVKPEKLQDEAPKRKLISEIKAGDDGLQHSKSELERGNSNKFSRSRHNKDWKGLVKGEAEAPTIRSFEVDNAHVEEKVRSNVNRSRRSPSPKPAVQRKRGRADEQQRPKRDVVSQVNIAAPRRLLQFAVRDAVGSPRTSGVGTSVEPYLKRLRSVVSTSSADSSVVEHYQRVQPTSRAPNAMARVIKAVAEAAEDVKSKSSGSVFDRLGCGMDSSADNSQLDYQHQEQNQSMYLQRTDYNGQYAANTTMVERETVFLSDSNSDNEGCHDVNVIGRGVTGTSEISSSVGNKGSDSLMVQYSVAKKADDSLRLKQSQEQEQPTAACNPSRKIVNISVNVNTWKPDQYQEPREVVELDGHKISDNEIGDSRSNMQLVKENANALKISNGNVNLAPDVQKESSKAHCTPGSSVAGRPTEDVDSRTIFVSNVHFAATKDALSRHFNKFGEVLKVIIVTDAATGQPKGAAYVEFMLKEAADNALSLDGTSFMSRILKVVKKSAAPAQQESAPTTTWPHVRGSPFPTARFPRPPFARGIPGSFRPRPPMKLGARSMQWKRDAQGSPADSGSSVNSGNFAMPATRGLTYIRTPSKPEGLGTT</sequence>
<dbReference type="EMBL" id="PSQE01000003">
    <property type="protein sequence ID" value="RHN66166.1"/>
    <property type="molecule type" value="Genomic_DNA"/>
</dbReference>
<feature type="compositionally biased region" description="Polar residues" evidence="2">
    <location>
        <begin position="590"/>
        <end position="601"/>
    </location>
</feature>
<reference evidence="8" key="4">
    <citation type="journal article" date="2018" name="Nat. Plants">
        <title>Whole-genome landscape of Medicago truncatula symbiotic genes.</title>
        <authorList>
            <person name="Pecrix Y."/>
            <person name="Staton S.E."/>
            <person name="Sallet E."/>
            <person name="Lelandais-Briere C."/>
            <person name="Moreau S."/>
            <person name="Carrere S."/>
            <person name="Blein T."/>
            <person name="Jardinaud M.F."/>
            <person name="Latrasse D."/>
            <person name="Zouine M."/>
            <person name="Zahm M."/>
            <person name="Kreplak J."/>
            <person name="Mayjonade B."/>
            <person name="Satge C."/>
            <person name="Perez M."/>
            <person name="Cauet S."/>
            <person name="Marande W."/>
            <person name="Chantry-Darmon C."/>
            <person name="Lopez-Roques C."/>
            <person name="Bouchez O."/>
            <person name="Berard A."/>
            <person name="Debelle F."/>
            <person name="Munos S."/>
            <person name="Bendahmane A."/>
            <person name="Berges H."/>
            <person name="Niebel A."/>
            <person name="Buitink J."/>
            <person name="Frugier F."/>
            <person name="Benhamed M."/>
            <person name="Crespi M."/>
            <person name="Gouzy J."/>
            <person name="Gamas P."/>
        </authorList>
    </citation>
    <scope>NUCLEOTIDE SEQUENCE [LARGE SCALE GENOMIC DNA]</scope>
    <source>
        <strain evidence="8">cv. Jemalong A17</strain>
    </source>
</reference>
<reference evidence="4 7" key="1">
    <citation type="journal article" date="2011" name="Nature">
        <title>The Medicago genome provides insight into the evolution of rhizobial symbioses.</title>
        <authorList>
            <person name="Young N.D."/>
            <person name="Debelle F."/>
            <person name="Oldroyd G.E."/>
            <person name="Geurts R."/>
            <person name="Cannon S.B."/>
            <person name="Udvardi M.K."/>
            <person name="Benedito V.A."/>
            <person name="Mayer K.F."/>
            <person name="Gouzy J."/>
            <person name="Schoof H."/>
            <person name="Van de Peer Y."/>
            <person name="Proost S."/>
            <person name="Cook D.R."/>
            <person name="Meyers B.C."/>
            <person name="Spannagl M."/>
            <person name="Cheung F."/>
            <person name="De Mita S."/>
            <person name="Krishnakumar V."/>
            <person name="Gundlach H."/>
            <person name="Zhou S."/>
            <person name="Mudge J."/>
            <person name="Bharti A.K."/>
            <person name="Murray J.D."/>
            <person name="Naoumkina M.A."/>
            <person name="Rosen B."/>
            <person name="Silverstein K.A."/>
            <person name="Tang H."/>
            <person name="Rombauts S."/>
            <person name="Zhao P.X."/>
            <person name="Zhou P."/>
            <person name="Barbe V."/>
            <person name="Bardou P."/>
            <person name="Bechner M."/>
            <person name="Bellec A."/>
            <person name="Berger A."/>
            <person name="Berges H."/>
            <person name="Bidwell S."/>
            <person name="Bisseling T."/>
            <person name="Choisne N."/>
            <person name="Couloux A."/>
            <person name="Denny R."/>
            <person name="Deshpande S."/>
            <person name="Dai X."/>
            <person name="Doyle J.J."/>
            <person name="Dudez A.M."/>
            <person name="Farmer A.D."/>
            <person name="Fouteau S."/>
            <person name="Franken C."/>
            <person name="Gibelin C."/>
            <person name="Gish J."/>
            <person name="Goldstein S."/>
            <person name="Gonzalez A.J."/>
            <person name="Green P.J."/>
            <person name="Hallab A."/>
            <person name="Hartog M."/>
            <person name="Hua A."/>
            <person name="Humphray S.J."/>
            <person name="Jeong D.H."/>
            <person name="Jing Y."/>
            <person name="Jocker A."/>
            <person name="Kenton S.M."/>
            <person name="Kim D.J."/>
            <person name="Klee K."/>
            <person name="Lai H."/>
            <person name="Lang C."/>
            <person name="Lin S."/>
            <person name="Macmil S.L."/>
            <person name="Magdelenat G."/>
            <person name="Matthews L."/>
            <person name="McCorrison J."/>
            <person name="Monaghan E.L."/>
            <person name="Mun J.H."/>
            <person name="Najar F.Z."/>
            <person name="Nicholson C."/>
            <person name="Noirot C."/>
            <person name="O'Bleness M."/>
            <person name="Paule C.R."/>
            <person name="Poulain J."/>
            <person name="Prion F."/>
            <person name="Qin B."/>
            <person name="Qu C."/>
            <person name="Retzel E.F."/>
            <person name="Riddle C."/>
            <person name="Sallet E."/>
            <person name="Samain S."/>
            <person name="Samson N."/>
            <person name="Sanders I."/>
            <person name="Saurat O."/>
            <person name="Scarpelli C."/>
            <person name="Schiex T."/>
            <person name="Segurens B."/>
            <person name="Severin A.J."/>
            <person name="Sherrier D.J."/>
            <person name="Shi R."/>
            <person name="Sims S."/>
            <person name="Singer S.R."/>
            <person name="Sinharoy S."/>
            <person name="Sterck L."/>
            <person name="Viollet A."/>
            <person name="Wang B.B."/>
            <person name="Wang K."/>
            <person name="Wang M."/>
            <person name="Wang X."/>
            <person name="Warfsmann J."/>
            <person name="Weissenbach J."/>
            <person name="White D.D."/>
            <person name="White J.D."/>
            <person name="Wiley G.B."/>
            <person name="Wincker P."/>
            <person name="Xing Y."/>
            <person name="Yang L."/>
            <person name="Yao Z."/>
            <person name="Ying F."/>
            <person name="Zhai J."/>
            <person name="Zhou L."/>
            <person name="Zuber A."/>
            <person name="Denarie J."/>
            <person name="Dixon R.A."/>
            <person name="May G.D."/>
            <person name="Schwartz D.C."/>
            <person name="Rogers J."/>
            <person name="Quetier F."/>
            <person name="Town C.D."/>
            <person name="Roe B.A."/>
        </authorList>
    </citation>
    <scope>NUCLEOTIDE SEQUENCE [LARGE SCALE GENOMIC DNA]</scope>
    <source>
        <strain evidence="4">A17</strain>
        <strain evidence="6 7">cv. Jemalong A17</strain>
    </source>
</reference>
<dbReference type="Pfam" id="PF01480">
    <property type="entry name" value="PWI"/>
    <property type="match status" value="1"/>
</dbReference>
<protein>
    <submittedName>
        <fullName evidence="5">Putative PWI domain, nucleotide-binding alpha-beta plait domain-containing protein</fullName>
    </submittedName>
    <submittedName>
        <fullName evidence="4">RNA-binding (RRM/RBD/RNP motif) family protein</fullName>
    </submittedName>
</protein>
<feature type="region of interest" description="Disordered" evidence="2">
    <location>
        <begin position="169"/>
        <end position="205"/>
    </location>
</feature>
<reference evidence="5" key="5">
    <citation type="journal article" date="2018" name="Nat. Plants">
        <title>Whole-genome landscape of Medicago truncatula symbiotic genes.</title>
        <authorList>
            <person name="Pecrix Y."/>
            <person name="Gamas P."/>
            <person name="Carrere S."/>
        </authorList>
    </citation>
    <scope>NUCLEOTIDE SEQUENCE</scope>
    <source>
        <tissue evidence="5">Leaves</tissue>
    </source>
</reference>
<dbReference type="InterPro" id="IPR002483">
    <property type="entry name" value="PWI_dom"/>
</dbReference>
<dbReference type="PROSITE" id="PS50102">
    <property type="entry name" value="RRM"/>
    <property type="match status" value="1"/>
</dbReference>
<feature type="compositionally biased region" description="Basic and acidic residues" evidence="2">
    <location>
        <begin position="118"/>
        <end position="129"/>
    </location>
</feature>
<dbReference type="EMBL" id="CM001219">
    <property type="protein sequence ID" value="AES69374.1"/>
    <property type="molecule type" value="Genomic_DNA"/>
</dbReference>
<dbReference type="Pfam" id="PF00076">
    <property type="entry name" value="RRM_1"/>
    <property type="match status" value="1"/>
</dbReference>
<evidence type="ECO:0000256" key="2">
    <source>
        <dbReference type="SAM" id="MobiDB-lite"/>
    </source>
</evidence>
<evidence type="ECO:0000256" key="1">
    <source>
        <dbReference type="PROSITE-ProRule" id="PRU00176"/>
    </source>
</evidence>
<dbReference type="KEGG" id="mtr:11425456"/>
<feature type="compositionally biased region" description="Polar residues" evidence="2">
    <location>
        <begin position="650"/>
        <end position="661"/>
    </location>
</feature>
<dbReference type="FunFam" id="3.30.70.330:FF:000616">
    <property type="entry name" value="RNA binding (RRM/RBD/RNP motifs) family protein"/>
    <property type="match status" value="1"/>
</dbReference>
<dbReference type="EnsemblPlants" id="AES69374">
    <property type="protein sequence ID" value="AES69374"/>
    <property type="gene ID" value="MTR_3g028140"/>
</dbReference>
<dbReference type="PANTHER" id="PTHR14738:SF32">
    <property type="entry name" value="RNA BINDING (RRM_RBD_RNP MOTIFS) FAMILY PROTEIN"/>
    <property type="match status" value="1"/>
</dbReference>
<proteinExistence type="predicted"/>
<dbReference type="eggNOG" id="KOG3702">
    <property type="taxonomic scope" value="Eukaryota"/>
</dbReference>
<dbReference type="STRING" id="3880.G7IWL5"/>
<dbReference type="PANTHER" id="PTHR14738">
    <property type="entry name" value="ZINC FINGER CCCH DOMAIN-CONTAINING PROTEIN 14"/>
    <property type="match status" value="1"/>
</dbReference>
<evidence type="ECO:0000313" key="7">
    <source>
        <dbReference type="Proteomes" id="UP000002051"/>
    </source>
</evidence>
<dbReference type="InterPro" id="IPR035979">
    <property type="entry name" value="RBD_domain_sf"/>
</dbReference>
<evidence type="ECO:0000313" key="4">
    <source>
        <dbReference type="EMBL" id="AES69374.1"/>
    </source>
</evidence>
<dbReference type="InterPro" id="IPR000504">
    <property type="entry name" value="RRM_dom"/>
</dbReference>
<evidence type="ECO:0000259" key="3">
    <source>
        <dbReference type="PROSITE" id="PS50102"/>
    </source>
</evidence>
<accession>G7IWL5</accession>
<feature type="region of interest" description="Disordered" evidence="2">
    <location>
        <begin position="118"/>
        <end position="140"/>
    </location>
</feature>
<dbReference type="SUPFAM" id="SSF54928">
    <property type="entry name" value="RNA-binding domain, RBD"/>
    <property type="match status" value="1"/>
</dbReference>
<reference evidence="6" key="3">
    <citation type="submission" date="2015-04" db="UniProtKB">
        <authorList>
            <consortium name="EnsemblPlants"/>
        </authorList>
    </citation>
    <scope>IDENTIFICATION</scope>
    <source>
        <strain evidence="6">cv. Jemalong A17</strain>
    </source>
</reference>
<evidence type="ECO:0000313" key="5">
    <source>
        <dbReference type="EMBL" id="RHN66166.1"/>
    </source>
</evidence>
<feature type="compositionally biased region" description="Basic and acidic residues" evidence="2">
    <location>
        <begin position="192"/>
        <end position="203"/>
    </location>
</feature>
<dbReference type="GO" id="GO:0005737">
    <property type="term" value="C:cytoplasm"/>
    <property type="evidence" value="ECO:0000318"/>
    <property type="project" value="GO_Central"/>
</dbReference>
<dbReference type="GO" id="GO:0008143">
    <property type="term" value="F:poly(A) binding"/>
    <property type="evidence" value="ECO:0000318"/>
    <property type="project" value="GO_Central"/>
</dbReference>
<evidence type="ECO:0000313" key="8">
    <source>
        <dbReference type="Proteomes" id="UP000265566"/>
    </source>
</evidence>
<name>G7IWL5_MEDTR</name>